<feature type="region of interest" description="Disordered" evidence="1">
    <location>
        <begin position="89"/>
        <end position="120"/>
    </location>
</feature>
<sequence length="132" mass="15899">MNAQLRKQMYPVESYNNKIYAEQRWEDDANIYGDISSEWQISLGNGKRLSRKWRKCGGLTYVYDNNGRERAIYNENYDREWQQAIEDLRPPQGLTRQTAMPRFDNDEYDRSLQPDNDPDFYSYPIQRSYANY</sequence>
<reference evidence="2" key="1">
    <citation type="journal article" date="2020" name="Nature">
        <title>Giant virus diversity and host interactions through global metagenomics.</title>
        <authorList>
            <person name="Schulz F."/>
            <person name="Roux S."/>
            <person name="Paez-Espino D."/>
            <person name="Jungbluth S."/>
            <person name="Walsh D.A."/>
            <person name="Denef V.J."/>
            <person name="McMahon K.D."/>
            <person name="Konstantinidis K.T."/>
            <person name="Eloe-Fadrosh E.A."/>
            <person name="Kyrpides N.C."/>
            <person name="Woyke T."/>
        </authorList>
    </citation>
    <scope>NUCLEOTIDE SEQUENCE</scope>
    <source>
        <strain evidence="2">GVMAG-M-3300020185-18</strain>
    </source>
</reference>
<organism evidence="2">
    <name type="scientific">viral metagenome</name>
    <dbReference type="NCBI Taxonomy" id="1070528"/>
    <lineage>
        <taxon>unclassified sequences</taxon>
        <taxon>metagenomes</taxon>
        <taxon>organismal metagenomes</taxon>
    </lineage>
</organism>
<feature type="compositionally biased region" description="Basic and acidic residues" evidence="1">
    <location>
        <begin position="103"/>
        <end position="112"/>
    </location>
</feature>
<dbReference type="AlphaFoldDB" id="A0A6C0C4P1"/>
<protein>
    <submittedName>
        <fullName evidence="2">Uncharacterized protein</fullName>
    </submittedName>
</protein>
<accession>A0A6C0C4P1</accession>
<evidence type="ECO:0000256" key="1">
    <source>
        <dbReference type="SAM" id="MobiDB-lite"/>
    </source>
</evidence>
<dbReference type="EMBL" id="MN739319">
    <property type="protein sequence ID" value="QHS98618.1"/>
    <property type="molecule type" value="Genomic_DNA"/>
</dbReference>
<evidence type="ECO:0000313" key="2">
    <source>
        <dbReference type="EMBL" id="QHS98618.1"/>
    </source>
</evidence>
<name>A0A6C0C4P1_9ZZZZ</name>
<proteinExistence type="predicted"/>